<evidence type="ECO:0000313" key="2">
    <source>
        <dbReference type="EMBL" id="TYR77317.1"/>
    </source>
</evidence>
<dbReference type="RefSeq" id="WP_148944940.1">
    <property type="nucleotide sequence ID" value="NZ_JBNIKK010000011.1"/>
</dbReference>
<dbReference type="Pfam" id="PF08858">
    <property type="entry name" value="IDEAL"/>
    <property type="match status" value="1"/>
</dbReference>
<organism evidence="2 3">
    <name type="scientific">Rossellomorea vietnamensis</name>
    <dbReference type="NCBI Taxonomy" id="218284"/>
    <lineage>
        <taxon>Bacteria</taxon>
        <taxon>Bacillati</taxon>
        <taxon>Bacillota</taxon>
        <taxon>Bacilli</taxon>
        <taxon>Bacillales</taxon>
        <taxon>Bacillaceae</taxon>
        <taxon>Rossellomorea</taxon>
    </lineage>
</organism>
<protein>
    <submittedName>
        <fullName evidence="2">IDEAL domain-containing protein</fullName>
    </submittedName>
</protein>
<dbReference type="AlphaFoldDB" id="A0A5D4KJ51"/>
<name>A0A5D4KJ51_9BACI</name>
<evidence type="ECO:0000313" key="3">
    <source>
        <dbReference type="Proteomes" id="UP000323317"/>
    </source>
</evidence>
<evidence type="ECO:0000259" key="1">
    <source>
        <dbReference type="SMART" id="SM00914"/>
    </source>
</evidence>
<dbReference type="InterPro" id="IPR027393">
    <property type="entry name" value="Virus_scaffolding_prot_C"/>
</dbReference>
<dbReference type="Proteomes" id="UP000323317">
    <property type="component" value="Unassembled WGS sequence"/>
</dbReference>
<sequence length="122" mass="14130">MTNIKRDKVNVGDWVRGFAKNGALIQGYMENIDPIDPLFKIRVIDSDDKDLIGYTLNMDDSLMEKMKPTSTLTEPQLHFLIDIALETNDKEWFLELTSALNKFNRNTANNISQEFIEFSIER</sequence>
<feature type="domain" description="IDEAL" evidence="1">
    <location>
        <begin position="62"/>
        <end position="100"/>
    </location>
</feature>
<dbReference type="EMBL" id="VTEH01000001">
    <property type="protein sequence ID" value="TYR77317.1"/>
    <property type="molecule type" value="Genomic_DNA"/>
</dbReference>
<proteinExistence type="predicted"/>
<reference evidence="2 3" key="1">
    <citation type="submission" date="2019-08" db="EMBL/GenBank/DDBJ databases">
        <title>Bacillus genomes from the desert of Cuatro Cienegas, Coahuila.</title>
        <authorList>
            <person name="Olmedo-Alvarez G."/>
        </authorList>
    </citation>
    <scope>NUCLEOTIDE SEQUENCE [LARGE SCALE GENOMIC DNA]</scope>
    <source>
        <strain evidence="2 3">CH40_1T</strain>
    </source>
</reference>
<comment type="caution">
    <text evidence="2">The sequence shown here is derived from an EMBL/GenBank/DDBJ whole genome shotgun (WGS) entry which is preliminary data.</text>
</comment>
<dbReference type="InterPro" id="IPR014957">
    <property type="entry name" value="IDEAL_dom"/>
</dbReference>
<dbReference type="SMART" id="SM00914">
    <property type="entry name" value="IDEAL"/>
    <property type="match status" value="1"/>
</dbReference>
<dbReference type="Gene3D" id="4.10.810.10">
    <property type="entry name" value="Virus Scaffolding Protein, Chain A"/>
    <property type="match status" value="1"/>
</dbReference>
<gene>
    <name evidence="2" type="ORF">FZC79_00390</name>
</gene>
<accession>A0A5D4KJ51</accession>